<dbReference type="EMBL" id="JAWDGP010001472">
    <property type="protein sequence ID" value="KAK3791449.1"/>
    <property type="molecule type" value="Genomic_DNA"/>
</dbReference>
<protein>
    <submittedName>
        <fullName evidence="2">Uncharacterized protein</fullName>
    </submittedName>
</protein>
<sequence length="79" mass="9136">MHENCHSPEDDQMIKKEAMRKQQPAAPNPYDQKRVQEEDYYEAWLASISNRLVKSQSVLVINNLDVRFTRGSSAEVNTV</sequence>
<reference evidence="2" key="1">
    <citation type="journal article" date="2023" name="G3 (Bethesda)">
        <title>A reference genome for the long-term kleptoplast-retaining sea slug Elysia crispata morphotype clarki.</title>
        <authorList>
            <person name="Eastman K.E."/>
            <person name="Pendleton A.L."/>
            <person name="Shaikh M.A."/>
            <person name="Suttiyut T."/>
            <person name="Ogas R."/>
            <person name="Tomko P."/>
            <person name="Gavelis G."/>
            <person name="Widhalm J.R."/>
            <person name="Wisecaver J.H."/>
        </authorList>
    </citation>
    <scope>NUCLEOTIDE SEQUENCE</scope>
    <source>
        <strain evidence="2">ECLA1</strain>
    </source>
</reference>
<comment type="caution">
    <text evidence="2">The sequence shown here is derived from an EMBL/GenBank/DDBJ whole genome shotgun (WGS) entry which is preliminary data.</text>
</comment>
<dbReference type="AlphaFoldDB" id="A0AAE1APE1"/>
<name>A0AAE1APE1_9GAST</name>
<keyword evidence="3" id="KW-1185">Reference proteome</keyword>
<dbReference type="Proteomes" id="UP001283361">
    <property type="component" value="Unassembled WGS sequence"/>
</dbReference>
<feature type="compositionally biased region" description="Basic and acidic residues" evidence="1">
    <location>
        <begin position="1"/>
        <end position="20"/>
    </location>
</feature>
<organism evidence="2 3">
    <name type="scientific">Elysia crispata</name>
    <name type="common">lettuce slug</name>
    <dbReference type="NCBI Taxonomy" id="231223"/>
    <lineage>
        <taxon>Eukaryota</taxon>
        <taxon>Metazoa</taxon>
        <taxon>Spiralia</taxon>
        <taxon>Lophotrochozoa</taxon>
        <taxon>Mollusca</taxon>
        <taxon>Gastropoda</taxon>
        <taxon>Heterobranchia</taxon>
        <taxon>Euthyneura</taxon>
        <taxon>Panpulmonata</taxon>
        <taxon>Sacoglossa</taxon>
        <taxon>Placobranchoidea</taxon>
        <taxon>Plakobranchidae</taxon>
        <taxon>Elysia</taxon>
    </lineage>
</organism>
<proteinExistence type="predicted"/>
<feature type="region of interest" description="Disordered" evidence="1">
    <location>
        <begin position="1"/>
        <end position="33"/>
    </location>
</feature>
<evidence type="ECO:0000256" key="1">
    <source>
        <dbReference type="SAM" id="MobiDB-lite"/>
    </source>
</evidence>
<evidence type="ECO:0000313" key="2">
    <source>
        <dbReference type="EMBL" id="KAK3791449.1"/>
    </source>
</evidence>
<gene>
    <name evidence="2" type="ORF">RRG08_046601</name>
</gene>
<accession>A0AAE1APE1</accession>
<evidence type="ECO:0000313" key="3">
    <source>
        <dbReference type="Proteomes" id="UP001283361"/>
    </source>
</evidence>